<gene>
    <name evidence="2" type="ORF">OW729_02975</name>
</gene>
<dbReference type="Gene3D" id="1.10.1900.10">
    <property type="entry name" value="c-terminal domain of poly(a) binding protein"/>
    <property type="match status" value="1"/>
</dbReference>
<evidence type="ECO:0000313" key="2">
    <source>
        <dbReference type="EMBL" id="MCY6957567.1"/>
    </source>
</evidence>
<feature type="transmembrane region" description="Helical" evidence="1">
    <location>
        <begin position="212"/>
        <end position="231"/>
    </location>
</feature>
<dbReference type="InterPro" id="IPR008316">
    <property type="entry name" value="UCP029876"/>
</dbReference>
<keyword evidence="3" id="KW-1185">Reference proteome</keyword>
<dbReference type="Proteomes" id="UP001144612">
    <property type="component" value="Unassembled WGS sequence"/>
</dbReference>
<reference evidence="2" key="1">
    <citation type="submission" date="2022-12" db="EMBL/GenBank/DDBJ databases">
        <title>Clostridium sp. nov., isolated from industrial wastewater.</title>
        <authorList>
            <person name="Jiayan W."/>
        </authorList>
    </citation>
    <scope>NUCLEOTIDE SEQUENCE</scope>
    <source>
        <strain evidence="2">ZC22-4</strain>
    </source>
</reference>
<feature type="transmembrane region" description="Helical" evidence="1">
    <location>
        <begin position="100"/>
        <end position="119"/>
    </location>
</feature>
<evidence type="ECO:0000256" key="1">
    <source>
        <dbReference type="SAM" id="Phobius"/>
    </source>
</evidence>
<comment type="caution">
    <text evidence="2">The sequence shown here is derived from an EMBL/GenBank/DDBJ whole genome shotgun (WGS) entry which is preliminary data.</text>
</comment>
<keyword evidence="1" id="KW-0472">Membrane</keyword>
<accession>A0ABT4D5L2</accession>
<keyword evidence="1" id="KW-1133">Transmembrane helix</keyword>
<dbReference type="SUPFAM" id="SSF158560">
    <property type="entry name" value="BH3980-like"/>
    <property type="match status" value="1"/>
</dbReference>
<dbReference type="EMBL" id="JAPQFJ010000002">
    <property type="protein sequence ID" value="MCY6957567.1"/>
    <property type="molecule type" value="Genomic_DNA"/>
</dbReference>
<dbReference type="Pfam" id="PF06304">
    <property type="entry name" value="DUF1048"/>
    <property type="match status" value="1"/>
</dbReference>
<organism evidence="2 3">
    <name type="scientific">Clostridium brassicae</name>
    <dbReference type="NCBI Taxonomy" id="2999072"/>
    <lineage>
        <taxon>Bacteria</taxon>
        <taxon>Bacillati</taxon>
        <taxon>Bacillota</taxon>
        <taxon>Clostridia</taxon>
        <taxon>Eubacteriales</taxon>
        <taxon>Clostridiaceae</taxon>
        <taxon>Clostridium</taxon>
    </lineage>
</organism>
<dbReference type="RefSeq" id="WP_268059949.1">
    <property type="nucleotide sequence ID" value="NZ_JAPQFJ010000002.1"/>
</dbReference>
<sequence length="236" mass="27747">MLLTWKFRILRLKEQKKLNPRNSMVYKSIVKYIQNSTLTSYQKEEALQQIMDMILQAQIENKNINAFIGNDLEEFCDSIISEYNLNLSFIYKTLDFIQSYMILTFSILFIPLIIKGFFSGSSFDLSTSIDNFIIISIIVLCSLHLFRRDLQKNAFIAPLPLKYSISTNNYHGKGIFTYIILFFIYGISKNYLSNNFGIDLSSQYIYLFNNKLFLLILFIIVSSIQIYKNYFNRQKS</sequence>
<protein>
    <submittedName>
        <fullName evidence="2">DUF1048 domain-containing protein</fullName>
    </submittedName>
</protein>
<keyword evidence="1" id="KW-0812">Transmembrane</keyword>
<evidence type="ECO:0000313" key="3">
    <source>
        <dbReference type="Proteomes" id="UP001144612"/>
    </source>
</evidence>
<feature type="transmembrane region" description="Helical" evidence="1">
    <location>
        <begin position="125"/>
        <end position="146"/>
    </location>
</feature>
<feature type="transmembrane region" description="Helical" evidence="1">
    <location>
        <begin position="175"/>
        <end position="192"/>
    </location>
</feature>
<name>A0ABT4D5L2_9CLOT</name>
<proteinExistence type="predicted"/>